<evidence type="ECO:0000256" key="1">
    <source>
        <dbReference type="SAM" id="MobiDB-lite"/>
    </source>
</evidence>
<keyword evidence="3" id="KW-1185">Reference proteome</keyword>
<protein>
    <submittedName>
        <fullName evidence="2">Uncharacterized protein</fullName>
    </submittedName>
</protein>
<organism evidence="2 3">
    <name type="scientific">Collybiopsis confluens</name>
    <dbReference type="NCBI Taxonomy" id="2823264"/>
    <lineage>
        <taxon>Eukaryota</taxon>
        <taxon>Fungi</taxon>
        <taxon>Dikarya</taxon>
        <taxon>Basidiomycota</taxon>
        <taxon>Agaricomycotina</taxon>
        <taxon>Agaricomycetes</taxon>
        <taxon>Agaricomycetidae</taxon>
        <taxon>Agaricales</taxon>
        <taxon>Marasmiineae</taxon>
        <taxon>Omphalotaceae</taxon>
        <taxon>Collybiopsis</taxon>
    </lineage>
</organism>
<sequence length="127" mass="14582">MSLCSIWLMFVDDGEVKRGRYRVKLNPDRFKENTVEDHPLAKHNTTPLMEETNHLSPTKICQNIADVALEATREKKNLVDDSDEAVMWPVELDSDQQAPEPEEAGKQACFEDVEDDRRNSPPNKCRI</sequence>
<evidence type="ECO:0000313" key="3">
    <source>
        <dbReference type="Proteomes" id="UP000518752"/>
    </source>
</evidence>
<dbReference type="EMBL" id="JAACJN010000312">
    <property type="protein sequence ID" value="KAF5348988.1"/>
    <property type="molecule type" value="Genomic_DNA"/>
</dbReference>
<evidence type="ECO:0000313" key="2">
    <source>
        <dbReference type="EMBL" id="KAF5348988.1"/>
    </source>
</evidence>
<proteinExistence type="predicted"/>
<feature type="region of interest" description="Disordered" evidence="1">
    <location>
        <begin position="76"/>
        <end position="127"/>
    </location>
</feature>
<gene>
    <name evidence="2" type="ORF">D9757_013467</name>
</gene>
<accession>A0A8H5FUB3</accession>
<reference evidence="2 3" key="1">
    <citation type="journal article" date="2020" name="ISME J.">
        <title>Uncovering the hidden diversity of litter-decomposition mechanisms in mushroom-forming fungi.</title>
        <authorList>
            <person name="Floudas D."/>
            <person name="Bentzer J."/>
            <person name="Ahren D."/>
            <person name="Johansson T."/>
            <person name="Persson P."/>
            <person name="Tunlid A."/>
        </authorList>
    </citation>
    <scope>NUCLEOTIDE SEQUENCE [LARGE SCALE GENOMIC DNA]</scope>
    <source>
        <strain evidence="2 3">CBS 406.79</strain>
    </source>
</reference>
<comment type="caution">
    <text evidence="2">The sequence shown here is derived from an EMBL/GenBank/DDBJ whole genome shotgun (WGS) entry which is preliminary data.</text>
</comment>
<dbReference type="AlphaFoldDB" id="A0A8H5FUB3"/>
<name>A0A8H5FUB3_9AGAR</name>
<dbReference type="Proteomes" id="UP000518752">
    <property type="component" value="Unassembled WGS sequence"/>
</dbReference>